<dbReference type="EMBL" id="JAPFFK010000009">
    <property type="protein sequence ID" value="KAJ6744155.1"/>
    <property type="molecule type" value="Genomic_DNA"/>
</dbReference>
<dbReference type="AlphaFoldDB" id="A0A9Q0V8M3"/>
<evidence type="ECO:0000313" key="2">
    <source>
        <dbReference type="Proteomes" id="UP001151532"/>
    </source>
</evidence>
<keyword evidence="2" id="KW-1185">Reference proteome</keyword>
<reference evidence="1" key="2">
    <citation type="journal article" date="2023" name="Int. J. Mol. Sci.">
        <title>De Novo Assembly and Annotation of 11 Diverse Shrub Willow (Salix) Genomes Reveals Novel Gene Organization in Sex-Linked Regions.</title>
        <authorList>
            <person name="Hyden B."/>
            <person name="Feng K."/>
            <person name="Yates T.B."/>
            <person name="Jawdy S."/>
            <person name="Cereghino C."/>
            <person name="Smart L.B."/>
            <person name="Muchero W."/>
        </authorList>
    </citation>
    <scope>NUCLEOTIDE SEQUENCE</scope>
    <source>
        <tissue evidence="1">Shoot tip</tissue>
    </source>
</reference>
<gene>
    <name evidence="1" type="ORF">OIU79_030468</name>
</gene>
<sequence length="102" mass="11510">MAFTSMAIKDLSREKQYNIYGKRGEKRNRRGATSISWLPHLELTSWDWRSLFLRAGFTSVYLRVLSPQSGLTHKMFVSSTASILLIPSAISSVDGTLGEWIS</sequence>
<proteinExistence type="predicted"/>
<organism evidence="1 2">
    <name type="scientific">Salix purpurea</name>
    <name type="common">Purple osier willow</name>
    <dbReference type="NCBI Taxonomy" id="77065"/>
    <lineage>
        <taxon>Eukaryota</taxon>
        <taxon>Viridiplantae</taxon>
        <taxon>Streptophyta</taxon>
        <taxon>Embryophyta</taxon>
        <taxon>Tracheophyta</taxon>
        <taxon>Spermatophyta</taxon>
        <taxon>Magnoliopsida</taxon>
        <taxon>eudicotyledons</taxon>
        <taxon>Gunneridae</taxon>
        <taxon>Pentapetalae</taxon>
        <taxon>rosids</taxon>
        <taxon>fabids</taxon>
        <taxon>Malpighiales</taxon>
        <taxon>Salicaceae</taxon>
        <taxon>Saliceae</taxon>
        <taxon>Salix</taxon>
    </lineage>
</organism>
<name>A0A9Q0V8M3_SALPP</name>
<comment type="caution">
    <text evidence="1">The sequence shown here is derived from an EMBL/GenBank/DDBJ whole genome shotgun (WGS) entry which is preliminary data.</text>
</comment>
<protein>
    <submittedName>
        <fullName evidence="1">Uncharacterized protein</fullName>
    </submittedName>
</protein>
<dbReference type="Proteomes" id="UP001151532">
    <property type="component" value="Chromosome 19"/>
</dbReference>
<evidence type="ECO:0000313" key="1">
    <source>
        <dbReference type="EMBL" id="KAJ6744155.1"/>
    </source>
</evidence>
<reference evidence="1" key="1">
    <citation type="submission" date="2022-11" db="EMBL/GenBank/DDBJ databases">
        <authorList>
            <person name="Hyden B.L."/>
            <person name="Feng K."/>
            <person name="Yates T."/>
            <person name="Jawdy S."/>
            <person name="Smart L.B."/>
            <person name="Muchero W."/>
        </authorList>
    </citation>
    <scope>NUCLEOTIDE SEQUENCE</scope>
    <source>
        <tissue evidence="1">Shoot tip</tissue>
    </source>
</reference>
<accession>A0A9Q0V8M3</accession>